<evidence type="ECO:0000256" key="1">
    <source>
        <dbReference type="ARBA" id="ARBA00022676"/>
    </source>
</evidence>
<evidence type="ECO:0000313" key="5">
    <source>
        <dbReference type="Proteomes" id="UP000245488"/>
    </source>
</evidence>
<evidence type="ECO:0008006" key="6">
    <source>
        <dbReference type="Google" id="ProtNLM"/>
    </source>
</evidence>
<sequence length="319" mass="37966">MNIATALNKKYIRYTVVMLTSLCVNNPVHIDAYILNSELEAEDFAKIRNALSNYDISVIPVNISSERFDDKLPKDDQWSVEMYYRLLMGEVIPESVERILYLDVDLIINKSIEAFYNVDFDGYEIIATDDRSGNNDPSSYGAKHNEMFKEAYANGYRYFNSGVMLMNLKRLRKEYSFQTYLDAIEEWNYEMDAPDQDILNWVHWKKIGYVDCKVYDYFSRIAHRNKVTYKDAKEKIAIIHYSGSKPWDFNNFHFDIEKIWWEYAKLTPFYEELLEEFVEKAMTDTKIENFLFDLFKTNYELKDTLGKAYELMKKRIDNK</sequence>
<gene>
    <name evidence="4" type="ORF">CPT75_02425</name>
</gene>
<reference evidence="4 5" key="1">
    <citation type="submission" date="2017-09" db="EMBL/GenBank/DDBJ databases">
        <title>High-quality draft genome sequence of Butyrivibrio fibrisolvens INBov1, isolated from cow rumen.</title>
        <authorList>
            <person name="Rodriguez Hernaez J."/>
            <person name="Rivarola M."/>
            <person name="Paniego N."/>
            <person name="Cravero S."/>
            <person name="Ceron Cucchi M."/>
            <person name="Martinez M.C."/>
        </authorList>
    </citation>
    <scope>NUCLEOTIDE SEQUENCE [LARGE SCALE GENOMIC DNA]</scope>
    <source>
        <strain evidence="4 5">INBov1</strain>
    </source>
</reference>
<proteinExistence type="predicted"/>
<evidence type="ECO:0000256" key="2">
    <source>
        <dbReference type="ARBA" id="ARBA00022679"/>
    </source>
</evidence>
<dbReference type="Proteomes" id="UP000245488">
    <property type="component" value="Chromosome"/>
</dbReference>
<dbReference type="PANTHER" id="PTHR13778">
    <property type="entry name" value="GLYCOSYLTRANSFERASE 8 DOMAIN-CONTAINING PROTEIN"/>
    <property type="match status" value="1"/>
</dbReference>
<dbReference type="SUPFAM" id="SSF53448">
    <property type="entry name" value="Nucleotide-diphospho-sugar transferases"/>
    <property type="match status" value="1"/>
</dbReference>
<keyword evidence="1" id="KW-0328">Glycosyltransferase</keyword>
<comment type="caution">
    <text evidence="4">The sequence shown here is derived from an EMBL/GenBank/DDBJ whole genome shotgun (WGS) entry which is preliminary data.</text>
</comment>
<dbReference type="CDD" id="cd04194">
    <property type="entry name" value="GT8_A4GalT_like"/>
    <property type="match status" value="1"/>
</dbReference>
<name>A0A317FYX5_BUTFI</name>
<dbReference type="InterPro" id="IPR029044">
    <property type="entry name" value="Nucleotide-diphossugar_trans"/>
</dbReference>
<evidence type="ECO:0000256" key="3">
    <source>
        <dbReference type="ARBA" id="ARBA00022723"/>
    </source>
</evidence>
<accession>A0A317FYX5</accession>
<dbReference type="PANTHER" id="PTHR13778:SF47">
    <property type="entry name" value="LIPOPOLYSACCHARIDE 1,3-GALACTOSYLTRANSFERASE"/>
    <property type="match status" value="1"/>
</dbReference>
<dbReference type="InterPro" id="IPR050748">
    <property type="entry name" value="Glycosyltrans_8_dom-fam"/>
</dbReference>
<dbReference type="AlphaFoldDB" id="A0A317FYX5"/>
<dbReference type="InterPro" id="IPR002495">
    <property type="entry name" value="Glyco_trans_8"/>
</dbReference>
<dbReference type="GO" id="GO:0016757">
    <property type="term" value="F:glycosyltransferase activity"/>
    <property type="evidence" value="ECO:0007669"/>
    <property type="project" value="UniProtKB-KW"/>
</dbReference>
<dbReference type="RefSeq" id="WP_110071991.1">
    <property type="nucleotide sequence ID" value="NZ_CM009896.1"/>
</dbReference>
<keyword evidence="2" id="KW-0808">Transferase</keyword>
<dbReference type="GO" id="GO:0046872">
    <property type="term" value="F:metal ion binding"/>
    <property type="evidence" value="ECO:0007669"/>
    <property type="project" value="UniProtKB-KW"/>
</dbReference>
<dbReference type="Gene3D" id="3.90.550.10">
    <property type="entry name" value="Spore Coat Polysaccharide Biosynthesis Protein SpsA, Chain A"/>
    <property type="match status" value="1"/>
</dbReference>
<organism evidence="4 5">
    <name type="scientific">Butyrivibrio fibrisolvens</name>
    <dbReference type="NCBI Taxonomy" id="831"/>
    <lineage>
        <taxon>Bacteria</taxon>
        <taxon>Bacillati</taxon>
        <taxon>Bacillota</taxon>
        <taxon>Clostridia</taxon>
        <taxon>Lachnospirales</taxon>
        <taxon>Lachnospiraceae</taxon>
        <taxon>Butyrivibrio</taxon>
    </lineage>
</organism>
<protein>
    <recommendedName>
        <fullName evidence="6">Lipopolysaccharide biosynthesis protein, LPS:glycosyltransferase</fullName>
    </recommendedName>
</protein>
<dbReference type="EMBL" id="NXNG01000001">
    <property type="protein sequence ID" value="PWT26051.1"/>
    <property type="molecule type" value="Genomic_DNA"/>
</dbReference>
<evidence type="ECO:0000313" key="4">
    <source>
        <dbReference type="EMBL" id="PWT26051.1"/>
    </source>
</evidence>
<keyword evidence="5" id="KW-1185">Reference proteome</keyword>
<dbReference type="Pfam" id="PF01501">
    <property type="entry name" value="Glyco_transf_8"/>
    <property type="match status" value="1"/>
</dbReference>
<keyword evidence="3" id="KW-0479">Metal-binding</keyword>